<dbReference type="InterPro" id="IPR013149">
    <property type="entry name" value="ADH-like_C"/>
</dbReference>
<keyword evidence="3" id="KW-1185">Reference proteome</keyword>
<dbReference type="Proteomes" id="UP000298616">
    <property type="component" value="Chromosome"/>
</dbReference>
<dbReference type="Pfam" id="PF00107">
    <property type="entry name" value="ADH_zinc_N"/>
    <property type="match status" value="1"/>
</dbReference>
<dbReference type="Pfam" id="PF08240">
    <property type="entry name" value="ADH_N"/>
    <property type="match status" value="1"/>
</dbReference>
<dbReference type="InterPro" id="IPR020843">
    <property type="entry name" value="ER"/>
</dbReference>
<feature type="domain" description="Enoyl reductase (ER)" evidence="1">
    <location>
        <begin position="10"/>
        <end position="330"/>
    </location>
</feature>
<dbReference type="SUPFAM" id="SSF50129">
    <property type="entry name" value="GroES-like"/>
    <property type="match status" value="1"/>
</dbReference>
<proteinExistence type="predicted"/>
<organism evidence="2 3">
    <name type="scientific">Mangrovivirga cuniculi</name>
    <dbReference type="NCBI Taxonomy" id="2715131"/>
    <lineage>
        <taxon>Bacteria</taxon>
        <taxon>Pseudomonadati</taxon>
        <taxon>Bacteroidota</taxon>
        <taxon>Cytophagia</taxon>
        <taxon>Cytophagales</taxon>
        <taxon>Mangrovivirgaceae</taxon>
        <taxon>Mangrovivirga</taxon>
    </lineage>
</organism>
<dbReference type="EMBL" id="CP028923">
    <property type="protein sequence ID" value="QCK15956.1"/>
    <property type="molecule type" value="Genomic_DNA"/>
</dbReference>
<protein>
    <submittedName>
        <fullName evidence="2">Alcohol dehydrogenase</fullName>
    </submittedName>
</protein>
<dbReference type="Gene3D" id="3.90.180.10">
    <property type="entry name" value="Medium-chain alcohol dehydrogenases, catalytic domain"/>
    <property type="match status" value="1"/>
</dbReference>
<dbReference type="KEGG" id="fpf:DCC35_15015"/>
<sequence length="335" mass="36821">MKAIEIQTVNSKEIQLVSKTIPETSEDEILIKGLAAALNHRDEYIREGLYPGIKDGVTLGSDLCGIVIEAKKDNSLINKRVIVNPNRQWGDSEKVQSKDFHIMGLPHNGALAEYCKVPADKIFPAPDFLTDEECAALPLGGLTAYRALFYHGKAEKGQKVLITGIGGGVAQFACQFAIALGCEVYVTSSSEQKAKKMIDLGAKQSFNYKEENWHKELVKETNGGVDLVIDSAGGEQMNKYIKATKPGGKIVFYGASAGKTNKFDLHSAFWKQLTIQGSTMGSDNEFEKMLDFVNKHQIHPIIDSEGFNLDNAIEAFDKMKSGKQFGKLVINLKEN</sequence>
<dbReference type="InterPro" id="IPR052711">
    <property type="entry name" value="Zinc_ADH-like"/>
</dbReference>
<name>A0A4D7JUV4_9BACT</name>
<gene>
    <name evidence="2" type="ORF">DCC35_15015</name>
</gene>
<dbReference type="SUPFAM" id="SSF51735">
    <property type="entry name" value="NAD(P)-binding Rossmann-fold domains"/>
    <property type="match status" value="1"/>
</dbReference>
<evidence type="ECO:0000313" key="2">
    <source>
        <dbReference type="EMBL" id="QCK15956.1"/>
    </source>
</evidence>
<evidence type="ECO:0000259" key="1">
    <source>
        <dbReference type="SMART" id="SM00829"/>
    </source>
</evidence>
<dbReference type="InterPro" id="IPR013154">
    <property type="entry name" value="ADH-like_N"/>
</dbReference>
<dbReference type="OrthoDB" id="9787435at2"/>
<dbReference type="AlphaFoldDB" id="A0A4D7JUV4"/>
<dbReference type="GO" id="GO:0016491">
    <property type="term" value="F:oxidoreductase activity"/>
    <property type="evidence" value="ECO:0007669"/>
    <property type="project" value="InterPro"/>
</dbReference>
<dbReference type="PANTHER" id="PTHR45033:SF3">
    <property type="entry name" value="DEHYDROGENASE, PUTATIVE (AFU_ORTHOLOGUE AFUA_2G13270)-RELATED"/>
    <property type="match status" value="1"/>
</dbReference>
<dbReference type="InterPro" id="IPR036291">
    <property type="entry name" value="NAD(P)-bd_dom_sf"/>
</dbReference>
<dbReference type="RefSeq" id="WP_137091553.1">
    <property type="nucleotide sequence ID" value="NZ_CP028923.1"/>
</dbReference>
<reference evidence="2 3" key="1">
    <citation type="submission" date="2018-04" db="EMBL/GenBank/DDBJ databases">
        <title>Complete genome uncultured novel isolate.</title>
        <authorList>
            <person name="Merlino G."/>
        </authorList>
    </citation>
    <scope>NUCLEOTIDE SEQUENCE [LARGE SCALE GENOMIC DNA]</scope>
    <source>
        <strain evidence="3">R1DC9</strain>
    </source>
</reference>
<accession>A0A4D7JUV4</accession>
<dbReference type="InterPro" id="IPR011032">
    <property type="entry name" value="GroES-like_sf"/>
</dbReference>
<dbReference type="SMART" id="SM00829">
    <property type="entry name" value="PKS_ER"/>
    <property type="match status" value="1"/>
</dbReference>
<dbReference type="CDD" id="cd08276">
    <property type="entry name" value="MDR7"/>
    <property type="match status" value="1"/>
</dbReference>
<dbReference type="PANTHER" id="PTHR45033">
    <property type="match status" value="1"/>
</dbReference>
<dbReference type="Gene3D" id="3.40.50.720">
    <property type="entry name" value="NAD(P)-binding Rossmann-like Domain"/>
    <property type="match status" value="1"/>
</dbReference>
<evidence type="ECO:0000313" key="3">
    <source>
        <dbReference type="Proteomes" id="UP000298616"/>
    </source>
</evidence>